<proteinExistence type="predicted"/>
<gene>
    <name evidence="1" type="ORF">MKW98_010754</name>
</gene>
<evidence type="ECO:0000313" key="2">
    <source>
        <dbReference type="Proteomes" id="UP001202328"/>
    </source>
</evidence>
<protein>
    <submittedName>
        <fullName evidence="1">Uncharacterized protein</fullName>
    </submittedName>
</protein>
<keyword evidence="2" id="KW-1185">Reference proteome</keyword>
<dbReference type="AlphaFoldDB" id="A0AAD4XG32"/>
<dbReference type="Gene3D" id="3.30.830.10">
    <property type="entry name" value="Metalloenzyme, LuxS/M16 peptidase-like"/>
    <property type="match status" value="1"/>
</dbReference>
<name>A0AAD4XG32_9MAGN</name>
<dbReference type="EMBL" id="JAJJMB010009426">
    <property type="protein sequence ID" value="KAI3913942.1"/>
    <property type="molecule type" value="Genomic_DNA"/>
</dbReference>
<evidence type="ECO:0000313" key="1">
    <source>
        <dbReference type="EMBL" id="KAI3913942.1"/>
    </source>
</evidence>
<comment type="caution">
    <text evidence="1">The sequence shown here is derived from an EMBL/GenBank/DDBJ whole genome shotgun (WGS) entry which is preliminary data.</text>
</comment>
<accession>A0AAD4XG32</accession>
<reference evidence="1" key="1">
    <citation type="submission" date="2022-04" db="EMBL/GenBank/DDBJ databases">
        <title>A functionally conserved STORR gene fusion in Papaver species that diverged 16.8 million years ago.</title>
        <authorList>
            <person name="Catania T."/>
        </authorList>
    </citation>
    <scope>NUCLEOTIDE SEQUENCE</scope>
    <source>
        <strain evidence="1">S-188037</strain>
    </source>
</reference>
<dbReference type="SUPFAM" id="SSF63411">
    <property type="entry name" value="LuxS/MPP-like metallohydrolase"/>
    <property type="match status" value="1"/>
</dbReference>
<organism evidence="1 2">
    <name type="scientific">Papaver atlanticum</name>
    <dbReference type="NCBI Taxonomy" id="357466"/>
    <lineage>
        <taxon>Eukaryota</taxon>
        <taxon>Viridiplantae</taxon>
        <taxon>Streptophyta</taxon>
        <taxon>Embryophyta</taxon>
        <taxon>Tracheophyta</taxon>
        <taxon>Spermatophyta</taxon>
        <taxon>Magnoliopsida</taxon>
        <taxon>Ranunculales</taxon>
        <taxon>Papaveraceae</taxon>
        <taxon>Papaveroideae</taxon>
        <taxon>Papaver</taxon>
    </lineage>
</organism>
<dbReference type="GO" id="GO:0046872">
    <property type="term" value="F:metal ion binding"/>
    <property type="evidence" value="ECO:0007669"/>
    <property type="project" value="InterPro"/>
</dbReference>
<dbReference type="Proteomes" id="UP001202328">
    <property type="component" value="Unassembled WGS sequence"/>
</dbReference>
<dbReference type="InterPro" id="IPR011249">
    <property type="entry name" value="Metalloenz_LuxS/M16"/>
</dbReference>
<sequence length="78" mass="8754">MHTLSQKTLIYIWGNSNFSNAILFCMKPVEEYLNAIDAVTLDDIASVAQRIISSPMTMASHGKVPSLESYDTISRRFN</sequence>